<evidence type="ECO:0000313" key="1">
    <source>
        <dbReference type="EMBL" id="KAF7427765.1"/>
    </source>
</evidence>
<dbReference type="EMBL" id="JACSDY010000005">
    <property type="protein sequence ID" value="KAF7427765.1"/>
    <property type="molecule type" value="Genomic_DNA"/>
</dbReference>
<sequence length="86" mass="10278">MHKTTRKYLSVAEFTQTRPELINLPGRNRIFFQIEEDLFEIFKLGRVNMKMHRTTWRHSDLAEFRRSCPDLINLPVLIKTAVFCPN</sequence>
<name>A0A834P4S8_VESPE</name>
<reference evidence="1" key="1">
    <citation type="journal article" date="2020" name="G3 (Bethesda)">
        <title>High-Quality Assemblies for Three Invasive Social Wasps from the &lt;i&gt;Vespula&lt;/i&gt; Genus.</title>
        <authorList>
            <person name="Harrop T.W.R."/>
            <person name="Guhlin J."/>
            <person name="McLaughlin G.M."/>
            <person name="Permina E."/>
            <person name="Stockwell P."/>
            <person name="Gilligan J."/>
            <person name="Le Lec M.F."/>
            <person name="Gruber M.A.M."/>
            <person name="Quinn O."/>
            <person name="Lovegrove M."/>
            <person name="Duncan E.J."/>
            <person name="Remnant E.J."/>
            <person name="Van Eeckhoven J."/>
            <person name="Graham B."/>
            <person name="Knapp R.A."/>
            <person name="Langford K.W."/>
            <person name="Kronenberg Z."/>
            <person name="Press M.O."/>
            <person name="Eacker S.M."/>
            <person name="Wilson-Rankin E.E."/>
            <person name="Purcell J."/>
            <person name="Lester P.J."/>
            <person name="Dearden P.K."/>
        </authorList>
    </citation>
    <scope>NUCLEOTIDE SEQUENCE</scope>
    <source>
        <strain evidence="1">Volc-1</strain>
    </source>
</reference>
<evidence type="ECO:0000313" key="2">
    <source>
        <dbReference type="Proteomes" id="UP000600918"/>
    </source>
</evidence>
<gene>
    <name evidence="1" type="ORF">H0235_007459</name>
</gene>
<organism evidence="1 2">
    <name type="scientific">Vespula pensylvanica</name>
    <name type="common">Western yellow jacket</name>
    <name type="synonym">Wasp</name>
    <dbReference type="NCBI Taxonomy" id="30213"/>
    <lineage>
        <taxon>Eukaryota</taxon>
        <taxon>Metazoa</taxon>
        <taxon>Ecdysozoa</taxon>
        <taxon>Arthropoda</taxon>
        <taxon>Hexapoda</taxon>
        <taxon>Insecta</taxon>
        <taxon>Pterygota</taxon>
        <taxon>Neoptera</taxon>
        <taxon>Endopterygota</taxon>
        <taxon>Hymenoptera</taxon>
        <taxon>Apocrita</taxon>
        <taxon>Aculeata</taxon>
        <taxon>Vespoidea</taxon>
        <taxon>Vespidae</taxon>
        <taxon>Vespinae</taxon>
        <taxon>Vespula</taxon>
    </lineage>
</organism>
<comment type="caution">
    <text evidence="1">The sequence shown here is derived from an EMBL/GenBank/DDBJ whole genome shotgun (WGS) entry which is preliminary data.</text>
</comment>
<proteinExistence type="predicted"/>
<accession>A0A834P4S8</accession>
<dbReference type="AlphaFoldDB" id="A0A834P4S8"/>
<keyword evidence="2" id="KW-1185">Reference proteome</keyword>
<dbReference type="Proteomes" id="UP000600918">
    <property type="component" value="Unassembled WGS sequence"/>
</dbReference>
<protein>
    <submittedName>
        <fullName evidence="1">Uncharacterized protein</fullName>
    </submittedName>
</protein>